<name>A0ABX8AWM8_9BACT</name>
<organism evidence="10 11">
    <name type="scientific">Chloracidobacterium sp. N</name>
    <dbReference type="NCBI Taxonomy" id="2821540"/>
    <lineage>
        <taxon>Bacteria</taxon>
        <taxon>Pseudomonadati</taxon>
        <taxon>Acidobacteriota</taxon>
        <taxon>Terriglobia</taxon>
        <taxon>Terriglobales</taxon>
        <taxon>Acidobacteriaceae</taxon>
        <taxon>Chloracidobacterium</taxon>
        <taxon>Chloracidobacterium aggregatum</taxon>
    </lineage>
</organism>
<evidence type="ECO:0000256" key="6">
    <source>
        <dbReference type="ARBA" id="ARBA00023136"/>
    </source>
</evidence>
<proteinExistence type="predicted"/>
<feature type="transmembrane region" description="Helical" evidence="7">
    <location>
        <begin position="20"/>
        <end position="43"/>
    </location>
</feature>
<evidence type="ECO:0000256" key="3">
    <source>
        <dbReference type="ARBA" id="ARBA00022741"/>
    </source>
</evidence>
<keyword evidence="4 10" id="KW-0067">ATP-binding</keyword>
<dbReference type="InterPro" id="IPR027417">
    <property type="entry name" value="P-loop_NTPase"/>
</dbReference>
<feature type="domain" description="ABC transmembrane type-1" evidence="9">
    <location>
        <begin position="19"/>
        <end position="322"/>
    </location>
</feature>
<dbReference type="SUPFAM" id="SSF52540">
    <property type="entry name" value="P-loop containing nucleoside triphosphate hydrolases"/>
    <property type="match status" value="1"/>
</dbReference>
<gene>
    <name evidence="10" type="ORF">J8C05_06860</name>
</gene>
<feature type="transmembrane region" description="Helical" evidence="7">
    <location>
        <begin position="99"/>
        <end position="121"/>
    </location>
</feature>
<evidence type="ECO:0000313" key="10">
    <source>
        <dbReference type="EMBL" id="QUV93102.1"/>
    </source>
</evidence>
<evidence type="ECO:0000259" key="9">
    <source>
        <dbReference type="PROSITE" id="PS50929"/>
    </source>
</evidence>
<evidence type="ECO:0000256" key="4">
    <source>
        <dbReference type="ARBA" id="ARBA00022840"/>
    </source>
</evidence>
<dbReference type="EMBL" id="CP072642">
    <property type="protein sequence ID" value="QUV93102.1"/>
    <property type="molecule type" value="Genomic_DNA"/>
</dbReference>
<keyword evidence="11" id="KW-1185">Reference proteome</keyword>
<dbReference type="InterPro" id="IPR039421">
    <property type="entry name" value="Type_1_exporter"/>
</dbReference>
<dbReference type="Gene3D" id="1.20.1560.10">
    <property type="entry name" value="ABC transporter type 1, transmembrane domain"/>
    <property type="match status" value="1"/>
</dbReference>
<evidence type="ECO:0000256" key="7">
    <source>
        <dbReference type="SAM" id="Phobius"/>
    </source>
</evidence>
<dbReference type="Pfam" id="PF00005">
    <property type="entry name" value="ABC_tran"/>
    <property type="match status" value="1"/>
</dbReference>
<dbReference type="InterPro" id="IPR003593">
    <property type="entry name" value="AAA+_ATPase"/>
</dbReference>
<feature type="transmembrane region" description="Helical" evidence="7">
    <location>
        <begin position="286"/>
        <end position="307"/>
    </location>
</feature>
<comment type="subcellular location">
    <subcellularLocation>
        <location evidence="1">Cell membrane</location>
        <topology evidence="1">Multi-pass membrane protein</topology>
    </subcellularLocation>
</comment>
<dbReference type="SUPFAM" id="SSF90123">
    <property type="entry name" value="ABC transporter transmembrane region"/>
    <property type="match status" value="1"/>
</dbReference>
<reference evidence="10 11" key="1">
    <citation type="submission" date="2021-03" db="EMBL/GenBank/DDBJ databases">
        <title>Genomic and phenotypic characterization of Chloracidobacterium isolates provides evidence for multiple species.</title>
        <authorList>
            <person name="Saini M.K."/>
            <person name="Costas A.M.G."/>
            <person name="Tank M."/>
            <person name="Bryant D.A."/>
        </authorList>
    </citation>
    <scope>NUCLEOTIDE SEQUENCE [LARGE SCALE GENOMIC DNA]</scope>
    <source>
        <strain evidence="10 11">N</strain>
    </source>
</reference>
<keyword evidence="2 7" id="KW-0812">Transmembrane</keyword>
<feature type="domain" description="ABC transporter" evidence="8">
    <location>
        <begin position="356"/>
        <end position="590"/>
    </location>
</feature>
<keyword evidence="6 7" id="KW-0472">Membrane</keyword>
<dbReference type="PANTHER" id="PTHR43394">
    <property type="entry name" value="ATP-DEPENDENT PERMEASE MDL1, MITOCHONDRIAL"/>
    <property type="match status" value="1"/>
</dbReference>
<evidence type="ECO:0000259" key="8">
    <source>
        <dbReference type="PROSITE" id="PS50893"/>
    </source>
</evidence>
<dbReference type="InterPro" id="IPR003439">
    <property type="entry name" value="ABC_transporter-like_ATP-bd"/>
</dbReference>
<evidence type="ECO:0000256" key="2">
    <source>
        <dbReference type="ARBA" id="ARBA00022692"/>
    </source>
</evidence>
<protein>
    <submittedName>
        <fullName evidence="10">ATP-binding cassette domain-containing protein</fullName>
    </submittedName>
</protein>
<dbReference type="Pfam" id="PF00664">
    <property type="entry name" value="ABC_membrane"/>
    <property type="match status" value="1"/>
</dbReference>
<accession>A0ABX8AWM8</accession>
<feature type="transmembrane region" description="Helical" evidence="7">
    <location>
        <begin position="74"/>
        <end position="92"/>
    </location>
</feature>
<feature type="transmembrane region" description="Helical" evidence="7">
    <location>
        <begin position="259"/>
        <end position="280"/>
    </location>
</feature>
<dbReference type="Proteomes" id="UP000677668">
    <property type="component" value="Chromosome 1"/>
</dbReference>
<evidence type="ECO:0000313" key="11">
    <source>
        <dbReference type="Proteomes" id="UP000677668"/>
    </source>
</evidence>
<keyword evidence="5 7" id="KW-1133">Transmembrane helix</keyword>
<evidence type="ECO:0000256" key="1">
    <source>
        <dbReference type="ARBA" id="ARBA00004651"/>
    </source>
</evidence>
<dbReference type="CDD" id="cd18552">
    <property type="entry name" value="ABC_6TM_MsbA_like"/>
    <property type="match status" value="1"/>
</dbReference>
<dbReference type="RefSeq" id="WP_211421513.1">
    <property type="nucleotide sequence ID" value="NZ_CP072642.1"/>
</dbReference>
<dbReference type="PROSITE" id="PS50893">
    <property type="entry name" value="ABC_TRANSPORTER_2"/>
    <property type="match status" value="1"/>
</dbReference>
<dbReference type="PANTHER" id="PTHR43394:SF1">
    <property type="entry name" value="ATP-BINDING CASSETTE SUB-FAMILY B MEMBER 10, MITOCHONDRIAL"/>
    <property type="match status" value="1"/>
</dbReference>
<dbReference type="InterPro" id="IPR036640">
    <property type="entry name" value="ABC1_TM_sf"/>
</dbReference>
<dbReference type="SMART" id="SM00382">
    <property type="entry name" value="AAA"/>
    <property type="match status" value="1"/>
</dbReference>
<sequence>MKDLLRLLGYARPHAGRIVIAVLAAAGVGLFEAGRTALIQPIFDGLGLGSDTFPTTIGGVTVPRLQTWLPAGSAYWMVVLGLLIGFSLLRGLAEFAANFLLTSVGQSVIVTLRMALFTHALDQSAAFFDRRRTAELTNALITDVEKVQSGVAQYLADALREGFTLVCLLALALVLSWKLTLLTLSVVPLLALLTATFGRRLRQSSRATQQAIEDVLALATEVLSGYRIVQAYGAQATEQARFQAAVQRLRRFNLRTARALFLPSPLLDVLGVVVGAGVIFYTHHLIASGELTPGAFTATLLALVRLYDPLRKLTQTYQAYQQVIVSAGRLFALLDESSPVTDAPTALTTATFQQTLALTDVVFTYPETARPALDGVTFNIRRGETVALVGPSGGGKSTVFALLLRFYDPVRGSITLDGVDIRHVTRAALRQLVAYVPQETVLFDGTFAENIAYGRPGATRAEIEQAARAAYAHEFILERGGYDARIGEAGRALSGGQRQRIAIARALLRNAPILLLDEATSALDAESEHLVQAALTTLMQGRTTLVIAHRLATVQRADRILVFERGRIVEAGDHATLTAAQGTYRRLYELQFTSQSS</sequence>
<evidence type="ECO:0000256" key="5">
    <source>
        <dbReference type="ARBA" id="ARBA00022989"/>
    </source>
</evidence>
<dbReference type="InterPro" id="IPR017871">
    <property type="entry name" value="ABC_transporter-like_CS"/>
</dbReference>
<dbReference type="Gene3D" id="3.40.50.300">
    <property type="entry name" value="P-loop containing nucleotide triphosphate hydrolases"/>
    <property type="match status" value="1"/>
</dbReference>
<dbReference type="InterPro" id="IPR011527">
    <property type="entry name" value="ABC1_TM_dom"/>
</dbReference>
<dbReference type="GO" id="GO:0005524">
    <property type="term" value="F:ATP binding"/>
    <property type="evidence" value="ECO:0007669"/>
    <property type="project" value="UniProtKB-KW"/>
</dbReference>
<dbReference type="PROSITE" id="PS50929">
    <property type="entry name" value="ABC_TM1F"/>
    <property type="match status" value="1"/>
</dbReference>
<dbReference type="PROSITE" id="PS00211">
    <property type="entry name" value="ABC_TRANSPORTER_1"/>
    <property type="match status" value="1"/>
</dbReference>
<keyword evidence="3" id="KW-0547">Nucleotide-binding</keyword>
<feature type="transmembrane region" description="Helical" evidence="7">
    <location>
        <begin position="163"/>
        <end position="193"/>
    </location>
</feature>